<dbReference type="EMBL" id="JRZE01000006">
    <property type="protein sequence ID" value="KHF42377.1"/>
    <property type="molecule type" value="Genomic_DNA"/>
</dbReference>
<gene>
    <name evidence="2" type="ORF">MINT15_25790</name>
</gene>
<dbReference type="Proteomes" id="UP000030848">
    <property type="component" value="Unassembled WGS sequence"/>
</dbReference>
<evidence type="ECO:0000313" key="2">
    <source>
        <dbReference type="EMBL" id="KHF42377.1"/>
    </source>
</evidence>
<sequence>MVAVPAPTTAAGDDHDDRDDRDHRDDTVLNRVPALNRVSVRIGSNQPYGLHDPLNVSRRLDER</sequence>
<protein>
    <submittedName>
        <fullName evidence="2">Uncharacterized protein</fullName>
    </submittedName>
</protein>
<evidence type="ECO:0000313" key="3">
    <source>
        <dbReference type="Proteomes" id="UP000030848"/>
    </source>
</evidence>
<evidence type="ECO:0000256" key="1">
    <source>
        <dbReference type="SAM" id="MobiDB-lite"/>
    </source>
</evidence>
<dbReference type="AlphaFoldDB" id="A0A837D3W5"/>
<comment type="caution">
    <text evidence="2">The sequence shown here is derived from an EMBL/GenBank/DDBJ whole genome shotgun (WGS) entry which is preliminary data.</text>
</comment>
<reference evidence="2 3" key="1">
    <citation type="submission" date="2014-10" db="EMBL/GenBank/DDBJ databases">
        <title>Genome sequence of Micropolyspora internatus JCM3315.</title>
        <authorList>
            <person name="Shin S.-K."/>
            <person name="Yi H."/>
        </authorList>
    </citation>
    <scope>NUCLEOTIDE SEQUENCE [LARGE SCALE GENOMIC DNA]</scope>
    <source>
        <strain evidence="2 3">JCM 3315</strain>
    </source>
</reference>
<accession>A0A837D3W5</accession>
<proteinExistence type="predicted"/>
<feature type="compositionally biased region" description="Basic and acidic residues" evidence="1">
    <location>
        <begin position="12"/>
        <end position="28"/>
    </location>
</feature>
<organism evidence="2 3">
    <name type="scientific">Saccharomonospora viridis</name>
    <dbReference type="NCBI Taxonomy" id="1852"/>
    <lineage>
        <taxon>Bacteria</taxon>
        <taxon>Bacillati</taxon>
        <taxon>Actinomycetota</taxon>
        <taxon>Actinomycetes</taxon>
        <taxon>Pseudonocardiales</taxon>
        <taxon>Pseudonocardiaceae</taxon>
        <taxon>Saccharomonospora</taxon>
    </lineage>
</organism>
<name>A0A837D3W5_9PSEU</name>
<feature type="region of interest" description="Disordered" evidence="1">
    <location>
        <begin position="1"/>
        <end position="63"/>
    </location>
</feature>